<keyword evidence="2" id="KW-0067">ATP-binding</keyword>
<dbReference type="STRING" id="766136.BHF68_13970"/>
<dbReference type="Gene3D" id="3.40.50.300">
    <property type="entry name" value="P-loop containing nucleotide triphosphate hydrolases"/>
    <property type="match status" value="2"/>
</dbReference>
<evidence type="ECO:0000256" key="3">
    <source>
        <dbReference type="ARBA" id="ARBA00023125"/>
    </source>
</evidence>
<comment type="caution">
    <text evidence="6">The sequence shown here is derived from an EMBL/GenBank/DDBJ whole genome shotgun (WGS) entry which is preliminary data.</text>
</comment>
<feature type="domain" description="Helicase ATP-binding" evidence="4">
    <location>
        <begin position="247"/>
        <end position="397"/>
    </location>
</feature>
<dbReference type="SMART" id="SM00490">
    <property type="entry name" value="HELICc"/>
    <property type="match status" value="1"/>
</dbReference>
<dbReference type="EMBL" id="MIJE01000005">
    <property type="protein sequence ID" value="OEF97701.1"/>
    <property type="molecule type" value="Genomic_DNA"/>
</dbReference>
<gene>
    <name evidence="6" type="ORF">BHF68_13970</name>
</gene>
<keyword evidence="7" id="KW-1185">Reference proteome</keyword>
<dbReference type="SMART" id="SM00487">
    <property type="entry name" value="DEXDc"/>
    <property type="match status" value="1"/>
</dbReference>
<organism evidence="6 7">
    <name type="scientific">Desulfuribacillus alkaliarsenatis</name>
    <dbReference type="NCBI Taxonomy" id="766136"/>
    <lineage>
        <taxon>Bacteria</taxon>
        <taxon>Bacillati</taxon>
        <taxon>Bacillota</taxon>
        <taxon>Desulfuribacillia</taxon>
        <taxon>Desulfuribacillales</taxon>
        <taxon>Desulfuribacillaceae</taxon>
        <taxon>Desulfuribacillus</taxon>
    </lineage>
</organism>
<protein>
    <recommendedName>
        <fullName evidence="8">DNA/RNA helicase</fullName>
    </recommendedName>
</protein>
<dbReference type="PROSITE" id="PS51192">
    <property type="entry name" value="HELICASE_ATP_BIND_1"/>
    <property type="match status" value="1"/>
</dbReference>
<dbReference type="GO" id="GO:0043138">
    <property type="term" value="F:3'-5' DNA helicase activity"/>
    <property type="evidence" value="ECO:0007669"/>
    <property type="project" value="TreeGrafter"/>
</dbReference>
<dbReference type="GO" id="GO:0005524">
    <property type="term" value="F:ATP binding"/>
    <property type="evidence" value="ECO:0007669"/>
    <property type="project" value="UniProtKB-KW"/>
</dbReference>
<dbReference type="Proteomes" id="UP000094296">
    <property type="component" value="Unassembled WGS sequence"/>
</dbReference>
<evidence type="ECO:0000259" key="5">
    <source>
        <dbReference type="PROSITE" id="PS51194"/>
    </source>
</evidence>
<keyword evidence="3" id="KW-0238">DNA-binding</keyword>
<dbReference type="GO" id="GO:0006302">
    <property type="term" value="P:double-strand break repair"/>
    <property type="evidence" value="ECO:0007669"/>
    <property type="project" value="TreeGrafter"/>
</dbReference>
<evidence type="ECO:0000256" key="2">
    <source>
        <dbReference type="ARBA" id="ARBA00022840"/>
    </source>
</evidence>
<proteinExistence type="predicted"/>
<name>A0A1E5G3N2_9FIRM</name>
<dbReference type="GO" id="GO:0006270">
    <property type="term" value="P:DNA replication initiation"/>
    <property type="evidence" value="ECO:0007669"/>
    <property type="project" value="TreeGrafter"/>
</dbReference>
<evidence type="ECO:0000313" key="7">
    <source>
        <dbReference type="Proteomes" id="UP000094296"/>
    </source>
</evidence>
<accession>A0A1E5G3N2</accession>
<dbReference type="InterPro" id="IPR001650">
    <property type="entry name" value="Helicase_C-like"/>
</dbReference>
<dbReference type="PANTHER" id="PTHR30580">
    <property type="entry name" value="PRIMOSOMAL PROTEIN N"/>
    <property type="match status" value="1"/>
</dbReference>
<dbReference type="AlphaFoldDB" id="A0A1E5G3N2"/>
<feature type="domain" description="Helicase C-terminal" evidence="5">
    <location>
        <begin position="439"/>
        <end position="592"/>
    </location>
</feature>
<evidence type="ECO:0000259" key="4">
    <source>
        <dbReference type="PROSITE" id="PS51192"/>
    </source>
</evidence>
<dbReference type="SUPFAM" id="SSF52540">
    <property type="entry name" value="P-loop containing nucleoside triphosphate hydrolases"/>
    <property type="match status" value="1"/>
</dbReference>
<sequence length="592" mass="67597">MRCSPVINFDEKYEQLLSNTDMTKRIEKLTEGLAIHEAYKLYPELLQSVAQDSVIAIDQELDIIIDKDLESIIDKETVNKTIELIGIRRLTMPEIHALIKYSLIEYKEVATQIINELIQELYLKKLITIQPAIQQDDQGRLFCLRCLQTEKISKHECGACQSDDCYVCLGCTSYGEVRSCIPIIKLTTLGLEKLNTYLQHQVNKQHQISEQYHFNEEHQLNEQQQLHKAIYPHPLSEEQLAVSRELAQLVEAGQDTLVWAVCGAGKTEMVFEAIAMTRNSEKRVLIATPRKDVVLELVPRLQKAFPQDIVHAVYGGSVDKHIIAGITIATTHQLLRYCDNAFDVVIIDEIDAFPYAGDAMLYQHAHRLGSQFIYMTATPDRQMLKRVKQKEVSVVTLFQRYHGKPLPEPALYRCNGLFAQGLELTIKKLFNNTTTLSFPFEWVLKQLPTTGVTMFFVPSIFQGRELLETLQTYISRGTQSSSVGVDRQTNITFVHAKDPEREQKIKDLRAGKYQWIITTTILERGVTIPDSHVVVIDAHHQVYTKSTLIQIAGRVGRTEKHPEGKVYFLTEHVNDNILSAIKEIKKINRAVR</sequence>
<dbReference type="InterPro" id="IPR011545">
    <property type="entry name" value="DEAD/DEAH_box_helicase_dom"/>
</dbReference>
<dbReference type="GO" id="GO:0006310">
    <property type="term" value="P:DNA recombination"/>
    <property type="evidence" value="ECO:0007669"/>
    <property type="project" value="TreeGrafter"/>
</dbReference>
<dbReference type="InterPro" id="IPR014001">
    <property type="entry name" value="Helicase_ATP-bd"/>
</dbReference>
<dbReference type="GO" id="GO:0003677">
    <property type="term" value="F:DNA binding"/>
    <property type="evidence" value="ECO:0007669"/>
    <property type="project" value="UniProtKB-KW"/>
</dbReference>
<evidence type="ECO:0000256" key="1">
    <source>
        <dbReference type="ARBA" id="ARBA00022741"/>
    </source>
</evidence>
<reference evidence="6 7" key="1">
    <citation type="submission" date="2016-09" db="EMBL/GenBank/DDBJ databases">
        <title>Draft genome sequence for the type strain of Desulfuribacillus alkaliarsenatis AHT28, an obligately anaerobic, sulfidogenic bacterium isolated from Russian soda lake sediments.</title>
        <authorList>
            <person name="Abin C.A."/>
            <person name="Hollibaugh J.T."/>
        </authorList>
    </citation>
    <scope>NUCLEOTIDE SEQUENCE [LARGE SCALE GENOMIC DNA]</scope>
    <source>
        <strain evidence="6 7">AHT28</strain>
    </source>
</reference>
<evidence type="ECO:0000313" key="6">
    <source>
        <dbReference type="EMBL" id="OEF97701.1"/>
    </source>
</evidence>
<evidence type="ECO:0008006" key="8">
    <source>
        <dbReference type="Google" id="ProtNLM"/>
    </source>
</evidence>
<dbReference type="InterPro" id="IPR027417">
    <property type="entry name" value="P-loop_NTPase"/>
</dbReference>
<dbReference type="PROSITE" id="PS51194">
    <property type="entry name" value="HELICASE_CTER"/>
    <property type="match status" value="1"/>
</dbReference>
<dbReference type="PANTHER" id="PTHR30580:SF1">
    <property type="entry name" value="COMF OPERON PROTEIN 1"/>
    <property type="match status" value="1"/>
</dbReference>
<dbReference type="Pfam" id="PF00271">
    <property type="entry name" value="Helicase_C"/>
    <property type="match status" value="1"/>
</dbReference>
<dbReference type="Pfam" id="PF00270">
    <property type="entry name" value="DEAD"/>
    <property type="match status" value="1"/>
</dbReference>
<keyword evidence="1" id="KW-0547">Nucleotide-binding</keyword>